<dbReference type="EMBL" id="KQ258340">
    <property type="protein sequence ID" value="KOM26764.1"/>
    <property type="molecule type" value="Genomic_DNA"/>
</dbReference>
<evidence type="ECO:0000256" key="1">
    <source>
        <dbReference type="SAM" id="MobiDB-lite"/>
    </source>
</evidence>
<dbReference type="Proteomes" id="UP000053144">
    <property type="component" value="Unassembled WGS sequence"/>
</dbReference>
<gene>
    <name evidence="2" type="ORF">LR48_Vigan316s000600</name>
</gene>
<name>A0A0L9T9I3_PHAAN</name>
<evidence type="ECO:0000313" key="2">
    <source>
        <dbReference type="EMBL" id="KOM26764.1"/>
    </source>
</evidence>
<sequence length="291" mass="33457">MHEERTSEGKERTYRFSFNEPNVLLESYVERPSATPEILIGGVQNPKRNRMADHGTKKQKASSSIGGRRRRRSPTPSPSSSPPTATNDLFSSDEQQEKYAQHFVNREILESKYLEDEYFQGKNFQFYDILHEAGLTEFVCLRRHYHPQLVRVFYSNMSISDTGVIRSEVRGVKIMVSPNLFQQLTNLPSDGVCYEGKVVDEWKEQYDSITARQLVCRDDAAIQSRILAGHMKVQPRILHYVLTRVLIPRATNIGQASKGLVFICSVRPLRRIDFQNVRSDSELEIAFDNII</sequence>
<evidence type="ECO:0000313" key="3">
    <source>
        <dbReference type="Proteomes" id="UP000053144"/>
    </source>
</evidence>
<dbReference type="Gramene" id="KOM26764">
    <property type="protein sequence ID" value="KOM26764"/>
    <property type="gene ID" value="LR48_Vigan316s000600"/>
</dbReference>
<dbReference type="AlphaFoldDB" id="A0A0L9T9I3"/>
<proteinExistence type="predicted"/>
<protein>
    <submittedName>
        <fullName evidence="2">Uncharacterized protein</fullName>
    </submittedName>
</protein>
<accession>A0A0L9T9I3</accession>
<feature type="region of interest" description="Disordered" evidence="1">
    <location>
        <begin position="28"/>
        <end position="89"/>
    </location>
</feature>
<reference evidence="3" key="1">
    <citation type="journal article" date="2015" name="Proc. Natl. Acad. Sci. U.S.A.">
        <title>Genome sequencing of adzuki bean (Vigna angularis) provides insight into high starch and low fat accumulation and domestication.</title>
        <authorList>
            <person name="Yang K."/>
            <person name="Tian Z."/>
            <person name="Chen C."/>
            <person name="Luo L."/>
            <person name="Zhao B."/>
            <person name="Wang Z."/>
            <person name="Yu L."/>
            <person name="Li Y."/>
            <person name="Sun Y."/>
            <person name="Li W."/>
            <person name="Chen Y."/>
            <person name="Li Y."/>
            <person name="Zhang Y."/>
            <person name="Ai D."/>
            <person name="Zhao J."/>
            <person name="Shang C."/>
            <person name="Ma Y."/>
            <person name="Wu B."/>
            <person name="Wang M."/>
            <person name="Gao L."/>
            <person name="Sun D."/>
            <person name="Zhang P."/>
            <person name="Guo F."/>
            <person name="Wang W."/>
            <person name="Li Y."/>
            <person name="Wang J."/>
            <person name="Varshney R.K."/>
            <person name="Wang J."/>
            <person name="Ling H.Q."/>
            <person name="Wan P."/>
        </authorList>
    </citation>
    <scope>NUCLEOTIDE SEQUENCE</scope>
    <source>
        <strain evidence="3">cv. Jingnong 6</strain>
    </source>
</reference>
<organism evidence="2 3">
    <name type="scientific">Phaseolus angularis</name>
    <name type="common">Azuki bean</name>
    <name type="synonym">Vigna angularis</name>
    <dbReference type="NCBI Taxonomy" id="3914"/>
    <lineage>
        <taxon>Eukaryota</taxon>
        <taxon>Viridiplantae</taxon>
        <taxon>Streptophyta</taxon>
        <taxon>Embryophyta</taxon>
        <taxon>Tracheophyta</taxon>
        <taxon>Spermatophyta</taxon>
        <taxon>Magnoliopsida</taxon>
        <taxon>eudicotyledons</taxon>
        <taxon>Gunneridae</taxon>
        <taxon>Pentapetalae</taxon>
        <taxon>rosids</taxon>
        <taxon>fabids</taxon>
        <taxon>Fabales</taxon>
        <taxon>Fabaceae</taxon>
        <taxon>Papilionoideae</taxon>
        <taxon>50 kb inversion clade</taxon>
        <taxon>NPAAA clade</taxon>
        <taxon>indigoferoid/millettioid clade</taxon>
        <taxon>Phaseoleae</taxon>
        <taxon>Vigna</taxon>
    </lineage>
</organism>